<name>A0A0C3AQB0_SERVB</name>
<dbReference type="OrthoDB" id="2615105at2759"/>
<reference evidence="3" key="2">
    <citation type="submission" date="2015-01" db="EMBL/GenBank/DDBJ databases">
        <title>Evolutionary Origins and Diversification of the Mycorrhizal Mutualists.</title>
        <authorList>
            <consortium name="DOE Joint Genome Institute"/>
            <consortium name="Mycorrhizal Genomics Consortium"/>
            <person name="Kohler A."/>
            <person name="Kuo A."/>
            <person name="Nagy L.G."/>
            <person name="Floudas D."/>
            <person name="Copeland A."/>
            <person name="Barry K.W."/>
            <person name="Cichocki N."/>
            <person name="Veneault-Fourrey C."/>
            <person name="LaButti K."/>
            <person name="Lindquist E.A."/>
            <person name="Lipzen A."/>
            <person name="Lundell T."/>
            <person name="Morin E."/>
            <person name="Murat C."/>
            <person name="Riley R."/>
            <person name="Ohm R."/>
            <person name="Sun H."/>
            <person name="Tunlid A."/>
            <person name="Henrissat B."/>
            <person name="Grigoriev I.V."/>
            <person name="Hibbett D.S."/>
            <person name="Martin F."/>
        </authorList>
    </citation>
    <scope>NUCLEOTIDE SEQUENCE [LARGE SCALE GENOMIC DNA]</scope>
    <source>
        <strain evidence="3">MAFF 305830</strain>
    </source>
</reference>
<feature type="compositionally biased region" description="Basic and acidic residues" evidence="1">
    <location>
        <begin position="80"/>
        <end position="90"/>
    </location>
</feature>
<accession>A0A0C3AQB0</accession>
<sequence>MLGPNSELLFWVPPVIRTGLFRPSNILIIGKYLVTKLNLERFVHGEDWVHCKDPLPDLATHSQNLMAQVPGVVRNAKPKPPFDVHEEKQISDASANKRGRIQGDLSPQEALQRAGL</sequence>
<evidence type="ECO:0000313" key="3">
    <source>
        <dbReference type="Proteomes" id="UP000054097"/>
    </source>
</evidence>
<reference evidence="2 3" key="1">
    <citation type="submission" date="2014-04" db="EMBL/GenBank/DDBJ databases">
        <authorList>
            <consortium name="DOE Joint Genome Institute"/>
            <person name="Kuo A."/>
            <person name="Zuccaro A."/>
            <person name="Kohler A."/>
            <person name="Nagy L.G."/>
            <person name="Floudas D."/>
            <person name="Copeland A."/>
            <person name="Barry K.W."/>
            <person name="Cichocki N."/>
            <person name="Veneault-Fourrey C."/>
            <person name="LaButti K."/>
            <person name="Lindquist E.A."/>
            <person name="Lipzen A."/>
            <person name="Lundell T."/>
            <person name="Morin E."/>
            <person name="Murat C."/>
            <person name="Sun H."/>
            <person name="Tunlid A."/>
            <person name="Henrissat B."/>
            <person name="Grigoriev I.V."/>
            <person name="Hibbett D.S."/>
            <person name="Martin F."/>
            <person name="Nordberg H.P."/>
            <person name="Cantor M.N."/>
            <person name="Hua S.X."/>
        </authorList>
    </citation>
    <scope>NUCLEOTIDE SEQUENCE [LARGE SCALE GENOMIC DNA]</scope>
    <source>
        <strain evidence="2 3">MAFF 305830</strain>
    </source>
</reference>
<evidence type="ECO:0000313" key="2">
    <source>
        <dbReference type="EMBL" id="KIM21456.1"/>
    </source>
</evidence>
<organism evidence="2 3">
    <name type="scientific">Serendipita vermifera MAFF 305830</name>
    <dbReference type="NCBI Taxonomy" id="933852"/>
    <lineage>
        <taxon>Eukaryota</taxon>
        <taxon>Fungi</taxon>
        <taxon>Dikarya</taxon>
        <taxon>Basidiomycota</taxon>
        <taxon>Agaricomycotina</taxon>
        <taxon>Agaricomycetes</taxon>
        <taxon>Sebacinales</taxon>
        <taxon>Serendipitaceae</taxon>
        <taxon>Serendipita</taxon>
    </lineage>
</organism>
<dbReference type="Proteomes" id="UP000054097">
    <property type="component" value="Unassembled WGS sequence"/>
</dbReference>
<protein>
    <submittedName>
        <fullName evidence="2">Uncharacterized protein</fullName>
    </submittedName>
</protein>
<gene>
    <name evidence="2" type="ORF">M408DRAFT_103655</name>
</gene>
<proteinExistence type="predicted"/>
<feature type="region of interest" description="Disordered" evidence="1">
    <location>
        <begin position="76"/>
        <end position="116"/>
    </location>
</feature>
<keyword evidence="3" id="KW-1185">Reference proteome</keyword>
<dbReference type="EMBL" id="KN824382">
    <property type="protein sequence ID" value="KIM21456.1"/>
    <property type="molecule type" value="Genomic_DNA"/>
</dbReference>
<dbReference type="HOGENOM" id="CLU_2098321_0_0_1"/>
<dbReference type="AlphaFoldDB" id="A0A0C3AQB0"/>
<evidence type="ECO:0000256" key="1">
    <source>
        <dbReference type="SAM" id="MobiDB-lite"/>
    </source>
</evidence>